<dbReference type="EMBL" id="BRYB01003335">
    <property type="protein sequence ID" value="GMI34842.1"/>
    <property type="molecule type" value="Genomic_DNA"/>
</dbReference>
<feature type="non-terminal residue" evidence="3">
    <location>
        <position position="1"/>
    </location>
</feature>
<feature type="transmembrane region" description="Helical" evidence="2">
    <location>
        <begin position="81"/>
        <end position="104"/>
    </location>
</feature>
<dbReference type="PANTHER" id="PTHR31605:SF0">
    <property type="entry name" value="GLYCEROL-3-PHOSPHATE O-ACYLTRANSFERASE 1"/>
    <property type="match status" value="1"/>
</dbReference>
<feature type="transmembrane region" description="Helical" evidence="2">
    <location>
        <begin position="125"/>
        <end position="152"/>
    </location>
</feature>
<sequence length="273" mass="30825">SPLPPPSPQAFMERLKAYQSELDDLGIRDYQVPTLDHGRPAEADADAGKPPALKRRGSRVSLPDEETTAAFLSDARVPYRILHLLFVITITLVPTLFLNLPIGLMSSIYAERKRKKALKGSKVKIAAYDVMLSEKVIFCIVMVPTLWFVYGVGLTLFTNLDREALTLCFMSFPIFSYIGVTTTESGMVDMKDLRPHYMRLFPTTRKRYKRLPATRVRLVKEMRQLVKKLGPQLGEMYYAEQVDWHKVQSTIKALNSSNNLEALAAGADDKKKA</sequence>
<evidence type="ECO:0000313" key="4">
    <source>
        <dbReference type="Proteomes" id="UP001165060"/>
    </source>
</evidence>
<evidence type="ECO:0008006" key="5">
    <source>
        <dbReference type="Google" id="ProtNLM"/>
    </source>
</evidence>
<name>A0ABQ6MWI6_9STRA</name>
<keyword evidence="4" id="KW-1185">Reference proteome</keyword>
<keyword evidence="2" id="KW-0812">Transmembrane</keyword>
<dbReference type="InterPro" id="IPR052744">
    <property type="entry name" value="GPAT/DAPAT"/>
</dbReference>
<dbReference type="PANTHER" id="PTHR31605">
    <property type="entry name" value="GLYCEROL-3-PHOSPHATE O-ACYLTRANSFERASE 1"/>
    <property type="match status" value="1"/>
</dbReference>
<protein>
    <recommendedName>
        <fullName evidence="5">G protein-coupled receptor</fullName>
    </recommendedName>
</protein>
<evidence type="ECO:0000256" key="2">
    <source>
        <dbReference type="SAM" id="Phobius"/>
    </source>
</evidence>
<feature type="transmembrane region" description="Helical" evidence="2">
    <location>
        <begin position="164"/>
        <end position="183"/>
    </location>
</feature>
<accession>A0ABQ6MWI6</accession>
<comment type="caution">
    <text evidence="3">The sequence shown here is derived from an EMBL/GenBank/DDBJ whole genome shotgun (WGS) entry which is preliminary data.</text>
</comment>
<evidence type="ECO:0000313" key="3">
    <source>
        <dbReference type="EMBL" id="GMI34842.1"/>
    </source>
</evidence>
<organism evidence="3 4">
    <name type="scientific">Tetraparma gracilis</name>
    <dbReference type="NCBI Taxonomy" id="2962635"/>
    <lineage>
        <taxon>Eukaryota</taxon>
        <taxon>Sar</taxon>
        <taxon>Stramenopiles</taxon>
        <taxon>Ochrophyta</taxon>
        <taxon>Bolidophyceae</taxon>
        <taxon>Parmales</taxon>
        <taxon>Triparmaceae</taxon>
        <taxon>Tetraparma</taxon>
    </lineage>
</organism>
<gene>
    <name evidence="3" type="ORF">TeGR_g14176</name>
</gene>
<keyword evidence="2" id="KW-0472">Membrane</keyword>
<keyword evidence="2" id="KW-1133">Transmembrane helix</keyword>
<reference evidence="3 4" key="1">
    <citation type="journal article" date="2023" name="Commun. Biol.">
        <title>Genome analysis of Parmales, the sister group of diatoms, reveals the evolutionary specialization of diatoms from phago-mixotrophs to photoautotrophs.</title>
        <authorList>
            <person name="Ban H."/>
            <person name="Sato S."/>
            <person name="Yoshikawa S."/>
            <person name="Yamada K."/>
            <person name="Nakamura Y."/>
            <person name="Ichinomiya M."/>
            <person name="Sato N."/>
            <person name="Blanc-Mathieu R."/>
            <person name="Endo H."/>
            <person name="Kuwata A."/>
            <person name="Ogata H."/>
        </authorList>
    </citation>
    <scope>NUCLEOTIDE SEQUENCE [LARGE SCALE GENOMIC DNA]</scope>
</reference>
<evidence type="ECO:0000256" key="1">
    <source>
        <dbReference type="SAM" id="MobiDB-lite"/>
    </source>
</evidence>
<feature type="region of interest" description="Disordered" evidence="1">
    <location>
        <begin position="34"/>
        <end position="59"/>
    </location>
</feature>
<proteinExistence type="predicted"/>
<dbReference type="Proteomes" id="UP001165060">
    <property type="component" value="Unassembled WGS sequence"/>
</dbReference>